<feature type="transmembrane region" description="Helical" evidence="9">
    <location>
        <begin position="93"/>
        <end position="114"/>
    </location>
</feature>
<evidence type="ECO:0000313" key="12">
    <source>
        <dbReference type="Proteomes" id="UP000195447"/>
    </source>
</evidence>
<dbReference type="RefSeq" id="WP_015536464.1">
    <property type="nucleotide sequence ID" value="NZ_DBFJFJ010000004.1"/>
</dbReference>
<keyword evidence="6 9" id="KW-0812">Transmembrane</keyword>
<evidence type="ECO:0000256" key="9">
    <source>
        <dbReference type="SAM" id="Phobius"/>
    </source>
</evidence>
<keyword evidence="5" id="KW-0598">Phosphotransferase system</keyword>
<keyword evidence="2" id="KW-0813">Transport</keyword>
<keyword evidence="4 10" id="KW-0762">Sugar transport</keyword>
<accession>A0A1Y4LQX9</accession>
<feature type="transmembrane region" description="Helical" evidence="9">
    <location>
        <begin position="66"/>
        <end position="86"/>
    </location>
</feature>
<evidence type="ECO:0000256" key="3">
    <source>
        <dbReference type="ARBA" id="ARBA00022475"/>
    </source>
</evidence>
<feature type="transmembrane region" description="Helical" evidence="9">
    <location>
        <begin position="30"/>
        <end position="54"/>
    </location>
</feature>
<keyword evidence="7 9" id="KW-1133">Transmembrane helix</keyword>
<dbReference type="Proteomes" id="UP001220658">
    <property type="component" value="Unassembled WGS sequence"/>
</dbReference>
<keyword evidence="3" id="KW-1003">Cell membrane</keyword>
<proteinExistence type="predicted"/>
<dbReference type="InterPro" id="IPR004700">
    <property type="entry name" value="PTS_IIC_man"/>
</dbReference>
<dbReference type="PANTHER" id="PTHR32502:SF8">
    <property type="entry name" value="N-ACETYLGALACTOSAMINE PERMEASE IIC COMPONENT 1"/>
    <property type="match status" value="1"/>
</dbReference>
<dbReference type="EMBL" id="JAQNCK010000030">
    <property type="protein sequence ID" value="MDC0828946.1"/>
    <property type="molecule type" value="Genomic_DNA"/>
</dbReference>
<protein>
    <submittedName>
        <fullName evidence="10">PTS sugar transporter subunit IIC</fullName>
    </submittedName>
</protein>
<dbReference type="GeneID" id="79876023"/>
<dbReference type="InterPro" id="IPR050303">
    <property type="entry name" value="GatZ_KbaZ_carbometab"/>
</dbReference>
<gene>
    <name evidence="11" type="ORF">B5F14_09035</name>
    <name evidence="10" type="ORF">POG00_09555</name>
</gene>
<dbReference type="PROSITE" id="PS51106">
    <property type="entry name" value="PTS_EIIC_TYPE_4"/>
    <property type="match status" value="1"/>
</dbReference>
<dbReference type="GO" id="GO:0009401">
    <property type="term" value="P:phosphoenolpyruvate-dependent sugar phosphotransferase system"/>
    <property type="evidence" value="ECO:0007669"/>
    <property type="project" value="UniProtKB-KW"/>
</dbReference>
<keyword evidence="12" id="KW-1185">Reference proteome</keyword>
<sequence>MFLNALLVSLAVGVCYFTNEWFCRLFNDKPIIIGTIVGFLLGDPVTGIICGGTYELIFLGAVNIGGTVPSDALTGTAIATTFIILTDMDIEEAMALAIPVGLLMGQIQMMTFIIPSFFNSYIDKLIEDENDKMFGWMVALTLLMRCFFESFLTFLAIYLGTDIITSIMNALPEAVTGGLTVAGGMLAAVGFAMLLRMIWTKKLAVYFFVGFFLTTYLGVPTLGIAIAGVLYCIIRYYTLIDSPKNLMNQNENMAMEGDDLFND</sequence>
<name>A0A1Y4LQX9_9FIRM</name>
<evidence type="ECO:0000256" key="1">
    <source>
        <dbReference type="ARBA" id="ARBA00004651"/>
    </source>
</evidence>
<feature type="transmembrane region" description="Helical" evidence="9">
    <location>
        <begin position="6"/>
        <end position="23"/>
    </location>
</feature>
<feature type="transmembrane region" description="Helical" evidence="9">
    <location>
        <begin position="179"/>
        <end position="199"/>
    </location>
</feature>
<feature type="transmembrane region" description="Helical" evidence="9">
    <location>
        <begin position="205"/>
        <end position="234"/>
    </location>
</feature>
<evidence type="ECO:0000256" key="4">
    <source>
        <dbReference type="ARBA" id="ARBA00022597"/>
    </source>
</evidence>
<feature type="transmembrane region" description="Helical" evidence="9">
    <location>
        <begin position="134"/>
        <end position="159"/>
    </location>
</feature>
<dbReference type="AlphaFoldDB" id="A0A1Y4LQX9"/>
<keyword evidence="8 9" id="KW-0472">Membrane</keyword>
<evidence type="ECO:0000256" key="2">
    <source>
        <dbReference type="ARBA" id="ARBA00022448"/>
    </source>
</evidence>
<comment type="caution">
    <text evidence="11">The sequence shown here is derived from an EMBL/GenBank/DDBJ whole genome shotgun (WGS) entry which is preliminary data.</text>
</comment>
<reference evidence="11" key="2">
    <citation type="journal article" date="2018" name="BMC Genomics">
        <title>Whole genome sequencing and function prediction of 133 gut anaerobes isolated from chicken caecum in pure cultures.</title>
        <authorList>
            <person name="Medvecky M."/>
            <person name="Cejkova D."/>
            <person name="Polansky O."/>
            <person name="Karasova D."/>
            <person name="Kubasova T."/>
            <person name="Cizek A."/>
            <person name="Rychlik I."/>
        </authorList>
    </citation>
    <scope>NUCLEOTIDE SEQUENCE</scope>
    <source>
        <strain evidence="11">An178</strain>
    </source>
</reference>
<dbReference type="Pfam" id="PF03609">
    <property type="entry name" value="EII-Sor"/>
    <property type="match status" value="1"/>
</dbReference>
<dbReference type="PANTHER" id="PTHR32502">
    <property type="entry name" value="N-ACETYLGALACTOSAMINE PERMEASE II COMPONENT-RELATED"/>
    <property type="match status" value="1"/>
</dbReference>
<evidence type="ECO:0000256" key="5">
    <source>
        <dbReference type="ARBA" id="ARBA00022683"/>
    </source>
</evidence>
<reference evidence="10" key="3">
    <citation type="submission" date="2023-01" db="EMBL/GenBank/DDBJ databases">
        <title>Human gut microbiome strain richness.</title>
        <authorList>
            <person name="Chen-Liaw A."/>
        </authorList>
    </citation>
    <scope>NUCLEOTIDE SEQUENCE</scope>
    <source>
        <strain evidence="10">D55st1_G4_D55t1_190419</strain>
    </source>
</reference>
<dbReference type="GO" id="GO:0005886">
    <property type="term" value="C:plasma membrane"/>
    <property type="evidence" value="ECO:0007669"/>
    <property type="project" value="UniProtKB-SubCell"/>
</dbReference>
<dbReference type="Proteomes" id="UP000195447">
    <property type="component" value="Unassembled WGS sequence"/>
</dbReference>
<organism evidence="11 12">
    <name type="scientific">Faecalitalea cylindroides</name>
    <dbReference type="NCBI Taxonomy" id="39483"/>
    <lineage>
        <taxon>Bacteria</taxon>
        <taxon>Bacillati</taxon>
        <taxon>Bacillota</taxon>
        <taxon>Erysipelotrichia</taxon>
        <taxon>Erysipelotrichales</taxon>
        <taxon>Erysipelotrichaceae</taxon>
        <taxon>Faecalitalea</taxon>
    </lineage>
</organism>
<comment type="subcellular location">
    <subcellularLocation>
        <location evidence="1">Cell membrane</location>
        <topology evidence="1">Multi-pass membrane protein</topology>
    </subcellularLocation>
</comment>
<evidence type="ECO:0000256" key="8">
    <source>
        <dbReference type="ARBA" id="ARBA00023136"/>
    </source>
</evidence>
<dbReference type="EMBL" id="NFKM01000021">
    <property type="protein sequence ID" value="OUP57361.1"/>
    <property type="molecule type" value="Genomic_DNA"/>
</dbReference>
<evidence type="ECO:0000313" key="10">
    <source>
        <dbReference type="EMBL" id="MDC0828946.1"/>
    </source>
</evidence>
<reference evidence="12" key="1">
    <citation type="submission" date="2017-04" db="EMBL/GenBank/DDBJ databases">
        <title>Function of individual gut microbiota members based on whole genome sequencing of pure cultures obtained from chicken caecum.</title>
        <authorList>
            <person name="Medvecky M."/>
            <person name="Cejkova D."/>
            <person name="Polansky O."/>
            <person name="Karasova D."/>
            <person name="Kubasova T."/>
            <person name="Cizek A."/>
            <person name="Rychlik I."/>
        </authorList>
    </citation>
    <scope>NUCLEOTIDE SEQUENCE [LARGE SCALE GENOMIC DNA]</scope>
    <source>
        <strain evidence="12">An178</strain>
    </source>
</reference>
<evidence type="ECO:0000256" key="7">
    <source>
        <dbReference type="ARBA" id="ARBA00022989"/>
    </source>
</evidence>
<evidence type="ECO:0000313" key="11">
    <source>
        <dbReference type="EMBL" id="OUP57361.1"/>
    </source>
</evidence>
<evidence type="ECO:0000256" key="6">
    <source>
        <dbReference type="ARBA" id="ARBA00022692"/>
    </source>
</evidence>